<comment type="caution">
    <text evidence="5">The sequence shown here is derived from an EMBL/GenBank/DDBJ whole genome shotgun (WGS) entry which is preliminary data.</text>
</comment>
<dbReference type="AlphaFoldDB" id="A0A317VSX8"/>
<proteinExistence type="predicted"/>
<evidence type="ECO:0000259" key="3">
    <source>
        <dbReference type="Pfam" id="PF00024"/>
    </source>
</evidence>
<evidence type="ECO:0000313" key="6">
    <source>
        <dbReference type="Proteomes" id="UP000246702"/>
    </source>
</evidence>
<evidence type="ECO:0000256" key="1">
    <source>
        <dbReference type="SAM" id="Coils"/>
    </source>
</evidence>
<dbReference type="OrthoDB" id="10649431at2759"/>
<keyword evidence="1" id="KW-0175">Coiled coil</keyword>
<evidence type="ECO:0000313" key="5">
    <source>
        <dbReference type="EMBL" id="PWY76127.1"/>
    </source>
</evidence>
<feature type="domain" description="Apple" evidence="3">
    <location>
        <begin position="61"/>
        <end position="104"/>
    </location>
</feature>
<dbReference type="RefSeq" id="XP_025464124.1">
    <property type="nucleotide sequence ID" value="XM_025616490.1"/>
</dbReference>
<keyword evidence="2" id="KW-0732">Signal</keyword>
<protein>
    <recommendedName>
        <fullName evidence="3 4">Apple domain-containing protein</fullName>
    </recommendedName>
</protein>
<dbReference type="EMBL" id="MSFK01000028">
    <property type="protein sequence ID" value="PWY76127.1"/>
    <property type="molecule type" value="Genomic_DNA"/>
</dbReference>
<gene>
    <name evidence="5" type="ORF">BO94DRAFT_605427</name>
</gene>
<accession>A0A317VSX8</accession>
<feature type="coiled-coil region" evidence="1">
    <location>
        <begin position="133"/>
        <end position="256"/>
    </location>
</feature>
<dbReference type="Proteomes" id="UP000246702">
    <property type="component" value="Unassembled WGS sequence"/>
</dbReference>
<organism evidence="5 6">
    <name type="scientific">Aspergillus sclerotioniger CBS 115572</name>
    <dbReference type="NCBI Taxonomy" id="1450535"/>
    <lineage>
        <taxon>Eukaryota</taxon>
        <taxon>Fungi</taxon>
        <taxon>Dikarya</taxon>
        <taxon>Ascomycota</taxon>
        <taxon>Pezizomycotina</taxon>
        <taxon>Eurotiomycetes</taxon>
        <taxon>Eurotiomycetidae</taxon>
        <taxon>Eurotiales</taxon>
        <taxon>Aspergillaceae</taxon>
        <taxon>Aspergillus</taxon>
        <taxon>Aspergillus subgen. Circumdati</taxon>
    </lineage>
</organism>
<name>A0A317VSX8_9EURO</name>
<feature type="domain" description="Apple" evidence="4">
    <location>
        <begin position="305"/>
        <end position="333"/>
    </location>
</feature>
<dbReference type="Pfam" id="PF14295">
    <property type="entry name" value="PAN_4"/>
    <property type="match status" value="1"/>
</dbReference>
<dbReference type="Pfam" id="PF00024">
    <property type="entry name" value="PAN_1"/>
    <property type="match status" value="1"/>
</dbReference>
<feature type="chain" id="PRO_5016241937" description="Apple domain-containing protein" evidence="2">
    <location>
        <begin position="21"/>
        <end position="366"/>
    </location>
</feature>
<feature type="signal peptide" evidence="2">
    <location>
        <begin position="1"/>
        <end position="20"/>
    </location>
</feature>
<dbReference type="InterPro" id="IPR003609">
    <property type="entry name" value="Pan_app"/>
</dbReference>
<keyword evidence="6" id="KW-1185">Reference proteome</keyword>
<evidence type="ECO:0000256" key="2">
    <source>
        <dbReference type="SAM" id="SignalP"/>
    </source>
</evidence>
<evidence type="ECO:0000259" key="4">
    <source>
        <dbReference type="Pfam" id="PF14295"/>
    </source>
</evidence>
<dbReference type="GeneID" id="37118633"/>
<sequence>MRVTLLLPLLGLCTLGNDDAKQQRRDNFKEICGRPPKETKDYGNGYTVRYFCNKAAAPEHLTHQIDAATPDECAIHCKGNPDCKGVVWSWADGVCRPFGYNVGPYVTRIGAVVLQKESDDSATEQPQKPAGDCSAIQAELDQCRQNYETLDGQLQQCSMTILHKELECQEKLENKQKELDECLAKQSSGGDCAAQLEAQGEACAAELEDLEDALRKCQEEKEQEVGACQDKCKEDLDKEKDKCKDQLAEKDKEIEECKGGTSISDSDLQEILEEMQGCPSMQGTSRTIQGVTYQLYCNQKPAGSVYRKEELFWRACLAACSRDKKCQGVTYLPVERERCQMTDYYTPSPGPLGTTFLFGAIPTSKR</sequence>
<reference evidence="5 6" key="1">
    <citation type="submission" date="2016-12" db="EMBL/GenBank/DDBJ databases">
        <title>The genomes of Aspergillus section Nigri reveals drivers in fungal speciation.</title>
        <authorList>
            <consortium name="DOE Joint Genome Institute"/>
            <person name="Vesth T.C."/>
            <person name="Nybo J."/>
            <person name="Theobald S."/>
            <person name="Brandl J."/>
            <person name="Frisvad J.C."/>
            <person name="Nielsen K.F."/>
            <person name="Lyhne E.K."/>
            <person name="Kogle M.E."/>
            <person name="Kuo A."/>
            <person name="Riley R."/>
            <person name="Clum A."/>
            <person name="Nolan M."/>
            <person name="Lipzen A."/>
            <person name="Salamov A."/>
            <person name="Henrissat B."/>
            <person name="Wiebenga A."/>
            <person name="De Vries R.P."/>
            <person name="Grigoriev I.V."/>
            <person name="Mortensen U.H."/>
            <person name="Andersen M.R."/>
            <person name="Baker S.E."/>
        </authorList>
    </citation>
    <scope>NUCLEOTIDE SEQUENCE [LARGE SCALE GENOMIC DNA]</scope>
    <source>
        <strain evidence="5 6">CBS 115572</strain>
    </source>
</reference>